<dbReference type="PANTHER" id="PTHR33571:SF19">
    <property type="entry name" value="PROTEIN ADENYLYLTRANSFERASE MJ0128-RELATED"/>
    <property type="match status" value="1"/>
</dbReference>
<dbReference type="AlphaFoldDB" id="A0A0G0FVD8"/>
<dbReference type="EMBL" id="LBSR01000006">
    <property type="protein sequence ID" value="KKQ23013.1"/>
    <property type="molecule type" value="Genomic_DNA"/>
</dbReference>
<dbReference type="Proteomes" id="UP000034044">
    <property type="component" value="Unassembled WGS sequence"/>
</dbReference>
<keyword evidence="2" id="KW-1277">Toxin-antitoxin system</keyword>
<proteinExistence type="inferred from homology"/>
<dbReference type="PATRIC" id="fig|1619010.3.peg.250"/>
<dbReference type="InterPro" id="IPR002934">
    <property type="entry name" value="Polymerase_NTP_transf_dom"/>
</dbReference>
<evidence type="ECO:0000256" key="2">
    <source>
        <dbReference type="ARBA" id="ARBA00022649"/>
    </source>
</evidence>
<dbReference type="InterPro" id="IPR043519">
    <property type="entry name" value="NT_sf"/>
</dbReference>
<keyword evidence="3" id="KW-0808">Transferase</keyword>
<sequence>MITLAEIKNILLQNMEDLEEKFFVKELAIFGSYVRNEQNERSDVDILVDFKEPIGFFKFIELENHLSNLLGIKVDLVTKKALKPIMGKQIIQESVKV</sequence>
<dbReference type="SUPFAM" id="SSF81301">
    <property type="entry name" value="Nucleotidyltransferase"/>
    <property type="match status" value="1"/>
</dbReference>
<dbReference type="Pfam" id="PF01909">
    <property type="entry name" value="NTP_transf_2"/>
    <property type="match status" value="1"/>
</dbReference>
<keyword evidence="7" id="KW-0067">ATP-binding</keyword>
<organism evidence="11 12">
    <name type="scientific">Candidatus Wolfebacteria bacterium GW2011_GWC1_37_10</name>
    <dbReference type="NCBI Taxonomy" id="1619010"/>
    <lineage>
        <taxon>Bacteria</taxon>
        <taxon>Candidatus Wolfeibacteriota</taxon>
    </lineage>
</organism>
<evidence type="ECO:0000256" key="1">
    <source>
        <dbReference type="ARBA" id="ARBA00001946"/>
    </source>
</evidence>
<comment type="similarity">
    <text evidence="9">Belongs to the MntA antitoxin family.</text>
</comment>
<evidence type="ECO:0000256" key="7">
    <source>
        <dbReference type="ARBA" id="ARBA00022840"/>
    </source>
</evidence>
<comment type="cofactor">
    <cofactor evidence="1">
        <name>Mg(2+)</name>
        <dbReference type="ChEBI" id="CHEBI:18420"/>
    </cofactor>
</comment>
<feature type="domain" description="Polymerase nucleotidyl transferase" evidence="10">
    <location>
        <begin position="16"/>
        <end position="92"/>
    </location>
</feature>
<evidence type="ECO:0000256" key="3">
    <source>
        <dbReference type="ARBA" id="ARBA00022679"/>
    </source>
</evidence>
<dbReference type="InterPro" id="IPR052038">
    <property type="entry name" value="Type-VII_TA_antitoxin"/>
</dbReference>
<evidence type="ECO:0000256" key="5">
    <source>
        <dbReference type="ARBA" id="ARBA00022723"/>
    </source>
</evidence>
<reference evidence="11 12" key="1">
    <citation type="journal article" date="2015" name="Nature">
        <title>rRNA introns, odd ribosomes, and small enigmatic genomes across a large radiation of phyla.</title>
        <authorList>
            <person name="Brown C.T."/>
            <person name="Hug L.A."/>
            <person name="Thomas B.C."/>
            <person name="Sharon I."/>
            <person name="Castelle C.J."/>
            <person name="Singh A."/>
            <person name="Wilkins M.J."/>
            <person name="Williams K.H."/>
            <person name="Banfield J.F."/>
        </authorList>
    </citation>
    <scope>NUCLEOTIDE SEQUENCE [LARGE SCALE GENOMIC DNA]</scope>
</reference>
<name>A0A0G0FVD8_9BACT</name>
<evidence type="ECO:0000313" key="11">
    <source>
        <dbReference type="EMBL" id="KKQ23013.1"/>
    </source>
</evidence>
<protein>
    <submittedName>
        <fullName evidence="11">Polymerase beta domain protein region protein</fullName>
    </submittedName>
</protein>
<evidence type="ECO:0000256" key="6">
    <source>
        <dbReference type="ARBA" id="ARBA00022741"/>
    </source>
</evidence>
<keyword evidence="8" id="KW-0460">Magnesium</keyword>
<evidence type="ECO:0000256" key="9">
    <source>
        <dbReference type="ARBA" id="ARBA00038276"/>
    </source>
</evidence>
<dbReference type="CDD" id="cd05403">
    <property type="entry name" value="NT_KNTase_like"/>
    <property type="match status" value="1"/>
</dbReference>
<evidence type="ECO:0000256" key="8">
    <source>
        <dbReference type="ARBA" id="ARBA00022842"/>
    </source>
</evidence>
<dbReference type="GO" id="GO:0005524">
    <property type="term" value="F:ATP binding"/>
    <property type="evidence" value="ECO:0007669"/>
    <property type="project" value="UniProtKB-KW"/>
</dbReference>
<gene>
    <name evidence="11" type="ORF">US36_C0006G0012</name>
</gene>
<keyword evidence="4" id="KW-0548">Nucleotidyltransferase</keyword>
<keyword evidence="5" id="KW-0479">Metal-binding</keyword>
<dbReference type="GO" id="GO:0046872">
    <property type="term" value="F:metal ion binding"/>
    <property type="evidence" value="ECO:0007669"/>
    <property type="project" value="UniProtKB-KW"/>
</dbReference>
<dbReference type="Gene3D" id="3.30.460.10">
    <property type="entry name" value="Beta Polymerase, domain 2"/>
    <property type="match status" value="1"/>
</dbReference>
<accession>A0A0G0FVD8</accession>
<dbReference type="GO" id="GO:0016779">
    <property type="term" value="F:nucleotidyltransferase activity"/>
    <property type="evidence" value="ECO:0007669"/>
    <property type="project" value="UniProtKB-KW"/>
</dbReference>
<evidence type="ECO:0000259" key="10">
    <source>
        <dbReference type="Pfam" id="PF01909"/>
    </source>
</evidence>
<comment type="caution">
    <text evidence="11">The sequence shown here is derived from an EMBL/GenBank/DDBJ whole genome shotgun (WGS) entry which is preliminary data.</text>
</comment>
<evidence type="ECO:0000256" key="4">
    <source>
        <dbReference type="ARBA" id="ARBA00022695"/>
    </source>
</evidence>
<keyword evidence="6" id="KW-0547">Nucleotide-binding</keyword>
<evidence type="ECO:0000313" key="12">
    <source>
        <dbReference type="Proteomes" id="UP000034044"/>
    </source>
</evidence>
<dbReference type="PANTHER" id="PTHR33571">
    <property type="entry name" value="SSL8005 PROTEIN"/>
    <property type="match status" value="1"/>
</dbReference>